<evidence type="ECO:0000313" key="2">
    <source>
        <dbReference type="Proteomes" id="UP000255248"/>
    </source>
</evidence>
<gene>
    <name evidence="1" type="ORF">NCTC12121_00779</name>
</gene>
<dbReference type="Proteomes" id="UP000255248">
    <property type="component" value="Unassembled WGS sequence"/>
</dbReference>
<dbReference type="AlphaFoldDB" id="A0A376DB99"/>
<name>A0A376DB99_9GAMM</name>
<organism evidence="1 2">
    <name type="scientific">Edwardsiella hoshinae</name>
    <dbReference type="NCBI Taxonomy" id="93378"/>
    <lineage>
        <taxon>Bacteria</taxon>
        <taxon>Pseudomonadati</taxon>
        <taxon>Pseudomonadota</taxon>
        <taxon>Gammaproteobacteria</taxon>
        <taxon>Enterobacterales</taxon>
        <taxon>Hafniaceae</taxon>
        <taxon>Edwardsiella</taxon>
    </lineage>
</organism>
<dbReference type="EMBL" id="UFXZ01000001">
    <property type="protein sequence ID" value="STC85162.1"/>
    <property type="molecule type" value="Genomic_DNA"/>
</dbReference>
<proteinExistence type="predicted"/>
<protein>
    <submittedName>
        <fullName evidence="1">Uncharacterized protein</fullName>
    </submittedName>
</protein>
<sequence>MIPLFTIIYSVFYIRKAITSNYCAKYYLSVNNIVL</sequence>
<reference evidence="1 2" key="1">
    <citation type="submission" date="2018-06" db="EMBL/GenBank/DDBJ databases">
        <authorList>
            <consortium name="Pathogen Informatics"/>
            <person name="Doyle S."/>
        </authorList>
    </citation>
    <scope>NUCLEOTIDE SEQUENCE [LARGE SCALE GENOMIC DNA]</scope>
    <source>
        <strain evidence="1 2">NCTC12121</strain>
    </source>
</reference>
<accession>A0A376DB99</accession>
<evidence type="ECO:0000313" key="1">
    <source>
        <dbReference type="EMBL" id="STC85162.1"/>
    </source>
</evidence>